<dbReference type="Pfam" id="PF01370">
    <property type="entry name" value="Epimerase"/>
    <property type="match status" value="1"/>
</dbReference>
<dbReference type="STRING" id="390235.PputW619_3715"/>
<evidence type="ECO:0000259" key="3">
    <source>
        <dbReference type="Pfam" id="PF01370"/>
    </source>
</evidence>
<dbReference type="eggNOG" id="COG0451">
    <property type="taxonomic scope" value="Bacteria"/>
</dbReference>
<evidence type="ECO:0000256" key="2">
    <source>
        <dbReference type="ARBA" id="ARBA00007637"/>
    </source>
</evidence>
<protein>
    <submittedName>
        <fullName evidence="4">NAD-dependent epimerase/dehydratase</fullName>
    </submittedName>
</protein>
<evidence type="ECO:0000256" key="1">
    <source>
        <dbReference type="ARBA" id="ARBA00005125"/>
    </source>
</evidence>
<proteinExistence type="inferred from homology"/>
<dbReference type="EMBL" id="CP000949">
    <property type="protein sequence ID" value="ACA74197.1"/>
    <property type="molecule type" value="Genomic_DNA"/>
</dbReference>
<gene>
    <name evidence="4" type="ordered locus">PputW619_3715</name>
</gene>
<dbReference type="KEGG" id="ppw:PputW619_3715"/>
<evidence type="ECO:0000313" key="4">
    <source>
        <dbReference type="EMBL" id="ACA74197.1"/>
    </source>
</evidence>
<sequence length="285" mass="31354">MKVLVTGATGFVGRHLVAALLARGYRVRALARRLEPAQAMPWFGQVDFVAADLHDPQLDVNQLCDGIDALVHLAWPGLPNYQGLFHLERNLMADYAFIKRAVAAGVGQVQVAGTCFEYGLRNGALDEALDCQPANPYGLAKHSLRLFLESLARQQPFNLQWVRLFYLFGEGQNPGSLLAALDRAIDQGQPHFDMSGGEQLRDYLAIESASTYLADLLGQRDFSGVVNCCSGQPISVRKLVEARIAERNATLALNLGHYPYPAHEPMAFWGDARKLQALLGARHET</sequence>
<dbReference type="InterPro" id="IPR001509">
    <property type="entry name" value="Epimerase_deHydtase"/>
</dbReference>
<dbReference type="Gene3D" id="3.40.50.720">
    <property type="entry name" value="NAD(P)-binding Rossmann-like Domain"/>
    <property type="match status" value="1"/>
</dbReference>
<reference evidence="4" key="1">
    <citation type="submission" date="2008-02" db="EMBL/GenBank/DDBJ databases">
        <title>Complete sequence of Psuedomonas putida W619.</title>
        <authorList>
            <consortium name="US DOE Joint Genome Institute"/>
            <person name="Copeland A."/>
            <person name="Lucas S."/>
            <person name="Lapidus A."/>
            <person name="Barry K."/>
            <person name="Detter J.C."/>
            <person name="Glavina del Rio T."/>
            <person name="Dalin E."/>
            <person name="Tice H."/>
            <person name="Pitluck S."/>
            <person name="Chain P."/>
            <person name="Malfatti S."/>
            <person name="Shin M."/>
            <person name="Vergez L."/>
            <person name="Schmutz J."/>
            <person name="Larimer F."/>
            <person name="Land M."/>
            <person name="Hauser L."/>
            <person name="Kyrpides N."/>
            <person name="Kim E."/>
            <person name="Taghavi S."/>
            <person name="Vangronsveld D."/>
            <person name="van der Lelie D."/>
            <person name="Richardson P."/>
        </authorList>
    </citation>
    <scope>NUCLEOTIDE SEQUENCE</scope>
    <source>
        <strain evidence="4">W619</strain>
    </source>
</reference>
<accession>B1JCB5</accession>
<dbReference type="InterPro" id="IPR036291">
    <property type="entry name" value="NAD(P)-bd_dom_sf"/>
</dbReference>
<dbReference type="SUPFAM" id="SSF51735">
    <property type="entry name" value="NAD(P)-binding Rossmann-fold domains"/>
    <property type="match status" value="1"/>
</dbReference>
<comment type="similarity">
    <text evidence="2">Belongs to the NAD(P)-dependent epimerase/dehydratase family.</text>
</comment>
<feature type="domain" description="NAD-dependent epimerase/dehydratase" evidence="3">
    <location>
        <begin position="3"/>
        <end position="207"/>
    </location>
</feature>
<organism evidence="4">
    <name type="scientific">Pseudomonas putida (strain W619)</name>
    <dbReference type="NCBI Taxonomy" id="390235"/>
    <lineage>
        <taxon>Bacteria</taxon>
        <taxon>Pseudomonadati</taxon>
        <taxon>Pseudomonadota</taxon>
        <taxon>Gammaproteobacteria</taxon>
        <taxon>Pseudomonadales</taxon>
        <taxon>Pseudomonadaceae</taxon>
        <taxon>Pseudomonas</taxon>
    </lineage>
</organism>
<name>B1JCB5_PSEPW</name>
<dbReference type="OrthoDB" id="9803010at2"/>
<dbReference type="AlphaFoldDB" id="B1JCB5"/>
<dbReference type="PANTHER" id="PTHR43000">
    <property type="entry name" value="DTDP-D-GLUCOSE 4,6-DEHYDRATASE-RELATED"/>
    <property type="match status" value="1"/>
</dbReference>
<comment type="pathway">
    <text evidence="1">Bacterial outer membrane biogenesis; LPS O-antigen biosynthesis.</text>
</comment>
<dbReference type="HOGENOM" id="CLU_007383_1_6_6"/>